<organism evidence="1">
    <name type="scientific">hydrothermal vent metagenome</name>
    <dbReference type="NCBI Taxonomy" id="652676"/>
    <lineage>
        <taxon>unclassified sequences</taxon>
        <taxon>metagenomes</taxon>
        <taxon>ecological metagenomes</taxon>
    </lineage>
</organism>
<name>A0A3B0ZM17_9ZZZZ</name>
<protein>
    <submittedName>
        <fullName evidence="1">Uncharacterized protein</fullName>
    </submittedName>
</protein>
<dbReference type="AlphaFoldDB" id="A0A3B0ZM17"/>
<accession>A0A3B0ZM17</accession>
<gene>
    <name evidence="1" type="ORF">MNBD_GAMMA21-573</name>
</gene>
<reference evidence="1" key="1">
    <citation type="submission" date="2018-06" db="EMBL/GenBank/DDBJ databases">
        <authorList>
            <person name="Zhirakovskaya E."/>
        </authorList>
    </citation>
    <scope>NUCLEOTIDE SEQUENCE</scope>
</reference>
<proteinExistence type="predicted"/>
<evidence type="ECO:0000313" key="1">
    <source>
        <dbReference type="EMBL" id="VAW92701.1"/>
    </source>
</evidence>
<sequence>MEQNQGSFVEVLRYDGILDLHNGACSAHEQMMTGILHSQFRDDTPPVLFHLWQTNVSIP</sequence>
<dbReference type="EMBL" id="UOFR01000015">
    <property type="protein sequence ID" value="VAW92701.1"/>
    <property type="molecule type" value="Genomic_DNA"/>
</dbReference>